<dbReference type="Pfam" id="PF04755">
    <property type="entry name" value="PAP_fibrillin"/>
    <property type="match status" value="2"/>
</dbReference>
<sequence length="444" mass="44078">MRSAPTSTAADRRSAAPAAAGPRLSASRRLPAAPLRPPSRAPSGPGRLGGAGRPGSSPSNRDWLEGQGNSDGEDAPPSAGPPASTPAAFPASAPAASSPTPAPASSPAAPSPSPASSSASSPAAPSPKRAARRLERLKVALLAALSSLDRGLAANAREAAEVEELCAQLEGLGGAVALAGAPGAAAAAAVAGGGPHSAPSDLLGGSWRLVYSSAFNTGSLGGRWPGPPAALFPAQLGQVYQRIDPDTRKLDNIVELLLPYPGMGLGGPGRGLGPGEGLASAGAVLAGAAQGLAAAAVGVLPGPLRDALGPLAPHSGPGGPAAAGSGGGWGEGALESPAVRLTLRHDYELTGSAGVRIVYEETFGQLVGAALFERLPRLEAPVVPEPLRPPKNLRSSTFEVVYLDDGMRVTRGDRGELRVYLRDEAGADPGAAAAARMAELDYED</sequence>
<dbReference type="GO" id="GO:0009536">
    <property type="term" value="C:plastid"/>
    <property type="evidence" value="ECO:0007669"/>
    <property type="project" value="UniProtKB-SubCell"/>
</dbReference>
<dbReference type="InterPro" id="IPR039633">
    <property type="entry name" value="PAP"/>
</dbReference>
<dbReference type="Proteomes" id="UP000612055">
    <property type="component" value="Unassembled WGS sequence"/>
</dbReference>
<feature type="compositionally biased region" description="Gly residues" evidence="3">
    <location>
        <begin position="316"/>
        <end position="329"/>
    </location>
</feature>
<feature type="compositionally biased region" description="Pro residues" evidence="3">
    <location>
        <begin position="100"/>
        <end position="113"/>
    </location>
</feature>
<dbReference type="InterPro" id="IPR006843">
    <property type="entry name" value="PAP/fibrillin_dom"/>
</dbReference>
<accession>A0A835XJJ1</accession>
<comment type="caution">
    <text evidence="5">The sequence shown here is derived from an EMBL/GenBank/DDBJ whole genome shotgun (WGS) entry which is preliminary data.</text>
</comment>
<dbReference type="PANTHER" id="PTHR31906">
    <property type="entry name" value="PLASTID-LIPID-ASSOCIATED PROTEIN 4, CHLOROPLASTIC-RELATED"/>
    <property type="match status" value="1"/>
</dbReference>
<feature type="compositionally biased region" description="Low complexity" evidence="3">
    <location>
        <begin position="114"/>
        <end position="127"/>
    </location>
</feature>
<gene>
    <name evidence="5" type="ORF">HYH03_017213</name>
</gene>
<keyword evidence="2" id="KW-0934">Plastid</keyword>
<proteinExistence type="predicted"/>
<feature type="compositionally biased region" description="Low complexity" evidence="3">
    <location>
        <begin position="85"/>
        <end position="99"/>
    </location>
</feature>
<organism evidence="5 6">
    <name type="scientific">Edaphochlamys debaryana</name>
    <dbReference type="NCBI Taxonomy" id="47281"/>
    <lineage>
        <taxon>Eukaryota</taxon>
        <taxon>Viridiplantae</taxon>
        <taxon>Chlorophyta</taxon>
        <taxon>core chlorophytes</taxon>
        <taxon>Chlorophyceae</taxon>
        <taxon>CS clade</taxon>
        <taxon>Chlamydomonadales</taxon>
        <taxon>Chlamydomonadales incertae sedis</taxon>
        <taxon>Edaphochlamys</taxon>
    </lineage>
</organism>
<feature type="compositionally biased region" description="Low complexity" evidence="3">
    <location>
        <begin position="1"/>
        <end position="33"/>
    </location>
</feature>
<evidence type="ECO:0000313" key="5">
    <source>
        <dbReference type="EMBL" id="KAG2483968.1"/>
    </source>
</evidence>
<evidence type="ECO:0000256" key="3">
    <source>
        <dbReference type="SAM" id="MobiDB-lite"/>
    </source>
</evidence>
<feature type="region of interest" description="Disordered" evidence="3">
    <location>
        <begin position="1"/>
        <end position="130"/>
    </location>
</feature>
<name>A0A835XJJ1_9CHLO</name>
<evidence type="ECO:0000256" key="2">
    <source>
        <dbReference type="ARBA" id="ARBA00022640"/>
    </source>
</evidence>
<dbReference type="AlphaFoldDB" id="A0A835XJJ1"/>
<dbReference type="EMBL" id="JAEHOE010000161">
    <property type="protein sequence ID" value="KAG2483968.1"/>
    <property type="molecule type" value="Genomic_DNA"/>
</dbReference>
<protein>
    <recommendedName>
        <fullName evidence="4">Plastid lipid-associated protein/fibrillin conserved domain-containing protein</fullName>
    </recommendedName>
</protein>
<evidence type="ECO:0000259" key="4">
    <source>
        <dbReference type="Pfam" id="PF04755"/>
    </source>
</evidence>
<feature type="domain" description="Plastid lipid-associated protein/fibrillin conserved" evidence="4">
    <location>
        <begin position="372"/>
        <end position="419"/>
    </location>
</feature>
<keyword evidence="6" id="KW-1185">Reference proteome</keyword>
<dbReference type="OrthoDB" id="203682at2759"/>
<evidence type="ECO:0000256" key="1">
    <source>
        <dbReference type="ARBA" id="ARBA00004474"/>
    </source>
</evidence>
<comment type="subcellular location">
    <subcellularLocation>
        <location evidence="1">Plastid</location>
    </subcellularLocation>
</comment>
<reference evidence="5" key="1">
    <citation type="journal article" date="2020" name="bioRxiv">
        <title>Comparative genomics of Chlamydomonas.</title>
        <authorList>
            <person name="Craig R.J."/>
            <person name="Hasan A.R."/>
            <person name="Ness R.W."/>
            <person name="Keightley P.D."/>
        </authorList>
    </citation>
    <scope>NUCLEOTIDE SEQUENCE</scope>
    <source>
        <strain evidence="5">CCAP 11/70</strain>
    </source>
</reference>
<evidence type="ECO:0000313" key="6">
    <source>
        <dbReference type="Proteomes" id="UP000612055"/>
    </source>
</evidence>
<feature type="region of interest" description="Disordered" evidence="3">
    <location>
        <begin position="310"/>
        <end position="329"/>
    </location>
</feature>
<feature type="domain" description="Plastid lipid-associated protein/fibrillin conserved" evidence="4">
    <location>
        <begin position="189"/>
        <end position="257"/>
    </location>
</feature>